<organism evidence="8 9">
    <name type="scientific">Flexivirga oryzae</name>
    <dbReference type="NCBI Taxonomy" id="1794944"/>
    <lineage>
        <taxon>Bacteria</taxon>
        <taxon>Bacillati</taxon>
        <taxon>Actinomycetota</taxon>
        <taxon>Actinomycetes</taxon>
        <taxon>Micrococcales</taxon>
        <taxon>Dermacoccaceae</taxon>
        <taxon>Flexivirga</taxon>
    </lineage>
</organism>
<proteinExistence type="predicted"/>
<keyword evidence="4 6" id="KW-0472">Membrane</keyword>
<evidence type="ECO:0000313" key="8">
    <source>
        <dbReference type="EMBL" id="MBB2892776.1"/>
    </source>
</evidence>
<evidence type="ECO:0000256" key="3">
    <source>
        <dbReference type="ARBA" id="ARBA00022989"/>
    </source>
</evidence>
<evidence type="ECO:0000313" key="9">
    <source>
        <dbReference type="Proteomes" id="UP000559182"/>
    </source>
</evidence>
<evidence type="ECO:0000256" key="2">
    <source>
        <dbReference type="ARBA" id="ARBA00022692"/>
    </source>
</evidence>
<reference evidence="8 9" key="1">
    <citation type="submission" date="2020-08" db="EMBL/GenBank/DDBJ databases">
        <title>Sequencing the genomes of 1000 actinobacteria strains.</title>
        <authorList>
            <person name="Klenk H.-P."/>
        </authorList>
    </citation>
    <scope>NUCLEOTIDE SEQUENCE [LARGE SCALE GENOMIC DNA]</scope>
    <source>
        <strain evidence="8 9">DSM 105369</strain>
    </source>
</reference>
<sequence>MSNFNGSYPGNEDAPQGDGASSGSDYSGPSYGQPPQQGQPQSPYGQQAPQGQQAPYEQPQQPYGQPQQPYGQPQYGQSPYGQPQYAKGNEPMFYLLTMGQEQGPVPYSQLAQMAAAGALKGESPIRDAASGAVFPAKQVPGIFSDKDWLTAVLLSFFLGYLGVDRFYLGQIGLGVVKLITLGACGVWSLIDFILLLLRKINDSEGRPLA</sequence>
<evidence type="ECO:0000256" key="5">
    <source>
        <dbReference type="SAM" id="MobiDB-lite"/>
    </source>
</evidence>
<dbReference type="AlphaFoldDB" id="A0A839NAX4"/>
<dbReference type="EMBL" id="JACHVQ010000002">
    <property type="protein sequence ID" value="MBB2892776.1"/>
    <property type="molecule type" value="Genomic_DNA"/>
</dbReference>
<protein>
    <recommendedName>
        <fullName evidence="7">TM2 domain-containing protein</fullName>
    </recommendedName>
</protein>
<gene>
    <name evidence="8" type="ORF">FHU39_002794</name>
</gene>
<dbReference type="PANTHER" id="PTHR21016:SF25">
    <property type="entry name" value="TM2 DOMAIN-CONTAINING PROTEIN DDB_G0277895-RELATED"/>
    <property type="match status" value="1"/>
</dbReference>
<evidence type="ECO:0000256" key="1">
    <source>
        <dbReference type="ARBA" id="ARBA00004141"/>
    </source>
</evidence>
<evidence type="ECO:0000256" key="4">
    <source>
        <dbReference type="ARBA" id="ARBA00023136"/>
    </source>
</evidence>
<feature type="domain" description="TM2" evidence="7">
    <location>
        <begin position="145"/>
        <end position="193"/>
    </location>
</feature>
<keyword evidence="2 6" id="KW-0812">Transmembrane</keyword>
<comment type="caution">
    <text evidence="8">The sequence shown here is derived from an EMBL/GenBank/DDBJ whole genome shotgun (WGS) entry which is preliminary data.</text>
</comment>
<dbReference type="InterPro" id="IPR007829">
    <property type="entry name" value="TM2"/>
</dbReference>
<dbReference type="GO" id="GO:0016020">
    <property type="term" value="C:membrane"/>
    <property type="evidence" value="ECO:0007669"/>
    <property type="project" value="UniProtKB-SubCell"/>
</dbReference>
<dbReference type="Pfam" id="PF05154">
    <property type="entry name" value="TM2"/>
    <property type="match status" value="1"/>
</dbReference>
<feature type="transmembrane region" description="Helical" evidence="6">
    <location>
        <begin position="174"/>
        <end position="197"/>
    </location>
</feature>
<accession>A0A839NAX4</accession>
<dbReference type="RefSeq" id="WP_246336570.1">
    <property type="nucleotide sequence ID" value="NZ_JACHVQ010000002.1"/>
</dbReference>
<dbReference type="InterPro" id="IPR050932">
    <property type="entry name" value="TM2D1-3-like"/>
</dbReference>
<evidence type="ECO:0000259" key="7">
    <source>
        <dbReference type="Pfam" id="PF05154"/>
    </source>
</evidence>
<dbReference type="PANTHER" id="PTHR21016">
    <property type="entry name" value="BETA-AMYLOID BINDING PROTEIN-RELATED"/>
    <property type="match status" value="1"/>
</dbReference>
<dbReference type="Proteomes" id="UP000559182">
    <property type="component" value="Unassembled WGS sequence"/>
</dbReference>
<keyword evidence="3 6" id="KW-1133">Transmembrane helix</keyword>
<comment type="subcellular location">
    <subcellularLocation>
        <location evidence="1">Membrane</location>
        <topology evidence="1">Multi-pass membrane protein</topology>
    </subcellularLocation>
</comment>
<name>A0A839NAX4_9MICO</name>
<evidence type="ECO:0000256" key="6">
    <source>
        <dbReference type="SAM" id="Phobius"/>
    </source>
</evidence>
<feature type="region of interest" description="Disordered" evidence="5">
    <location>
        <begin position="1"/>
        <end position="83"/>
    </location>
</feature>
<feature type="compositionally biased region" description="Low complexity" evidence="5">
    <location>
        <begin position="16"/>
        <end position="83"/>
    </location>
</feature>
<keyword evidence="9" id="KW-1185">Reference proteome</keyword>